<sequence>MAVTLPNRFRFGEEGLQLPERLQSQDTLAAFSEPSYDTLFRAVQSITAAVEERFSRIEAAAHSRTDPSGESNPRVVKRQYDTLKNTFTNLDMRLSYLEALEAERRHDQESLRQLQDSEQELSRAETELKIVKKQSKELVAELVRQIDSLATLWTSFGSSQEAAEESLQMLDELEQQAAVLQPLPTPAAGPDEAELRALLASEAAQARMQETALASTQAEITELQAARASEEVQVAALRAQVQASEDALQSSQAAGAGTARFEEYLDWCEEMAELYTQLSGVSVLNVSGGMVRLRIHTTATASPASSSTPSRAGQGPECVGEVDHLLLAHMDVKTGRLLAADLVPPTMDLSPLVEQCNGSVATLVRIFQSSMTQKLQQEAS</sequence>
<proteinExistence type="predicted"/>
<dbReference type="AlphaFoldDB" id="A0AAW1NPN3"/>
<evidence type="ECO:0000256" key="1">
    <source>
        <dbReference type="SAM" id="Coils"/>
    </source>
</evidence>
<dbReference type="EMBL" id="JALJOQ010000166">
    <property type="protein sequence ID" value="KAK9792257.1"/>
    <property type="molecule type" value="Genomic_DNA"/>
</dbReference>
<evidence type="ECO:0000313" key="3">
    <source>
        <dbReference type="Proteomes" id="UP001465755"/>
    </source>
</evidence>
<name>A0AAW1NPN3_9CHLO</name>
<accession>A0AAW1NPN3</accession>
<dbReference type="Proteomes" id="UP001465755">
    <property type="component" value="Unassembled WGS sequence"/>
</dbReference>
<evidence type="ECO:0000313" key="2">
    <source>
        <dbReference type="EMBL" id="KAK9792257.1"/>
    </source>
</evidence>
<feature type="coiled-coil region" evidence="1">
    <location>
        <begin position="97"/>
        <end position="141"/>
    </location>
</feature>
<protein>
    <recommendedName>
        <fullName evidence="4">Kinetochore protein SPC25</fullName>
    </recommendedName>
</protein>
<comment type="caution">
    <text evidence="2">The sequence shown here is derived from an EMBL/GenBank/DDBJ whole genome shotgun (WGS) entry which is preliminary data.</text>
</comment>
<keyword evidence="1" id="KW-0175">Coiled coil</keyword>
<feature type="coiled-coil region" evidence="1">
    <location>
        <begin position="206"/>
        <end position="254"/>
    </location>
</feature>
<evidence type="ECO:0008006" key="4">
    <source>
        <dbReference type="Google" id="ProtNLM"/>
    </source>
</evidence>
<keyword evidence="3" id="KW-1185">Reference proteome</keyword>
<organism evidence="2 3">
    <name type="scientific">Symbiochloris irregularis</name>
    <dbReference type="NCBI Taxonomy" id="706552"/>
    <lineage>
        <taxon>Eukaryota</taxon>
        <taxon>Viridiplantae</taxon>
        <taxon>Chlorophyta</taxon>
        <taxon>core chlorophytes</taxon>
        <taxon>Trebouxiophyceae</taxon>
        <taxon>Trebouxiales</taxon>
        <taxon>Trebouxiaceae</taxon>
        <taxon>Symbiochloris</taxon>
    </lineage>
</organism>
<reference evidence="2 3" key="1">
    <citation type="journal article" date="2024" name="Nat. Commun.">
        <title>Phylogenomics reveals the evolutionary origins of lichenization in chlorophyte algae.</title>
        <authorList>
            <person name="Puginier C."/>
            <person name="Libourel C."/>
            <person name="Otte J."/>
            <person name="Skaloud P."/>
            <person name="Haon M."/>
            <person name="Grisel S."/>
            <person name="Petersen M."/>
            <person name="Berrin J.G."/>
            <person name="Delaux P.M."/>
            <person name="Dal Grande F."/>
            <person name="Keller J."/>
        </authorList>
    </citation>
    <scope>NUCLEOTIDE SEQUENCE [LARGE SCALE GENOMIC DNA]</scope>
    <source>
        <strain evidence="2 3">SAG 2036</strain>
    </source>
</reference>
<gene>
    <name evidence="2" type="ORF">WJX73_010371</name>
</gene>